<reference evidence="2" key="3">
    <citation type="submission" date="2025-09" db="UniProtKB">
        <authorList>
            <consortium name="Ensembl"/>
        </authorList>
    </citation>
    <scope>IDENTIFICATION</scope>
</reference>
<dbReference type="AlphaFoldDB" id="A0AAQ4Q547"/>
<protein>
    <submittedName>
        <fullName evidence="2">Uncharacterized protein</fullName>
    </submittedName>
</protein>
<dbReference type="Ensembl" id="ENSGACT00000081270.1">
    <property type="protein sequence ID" value="ENSGACP00000046062.1"/>
    <property type="gene ID" value="ENSGACG00000024925.1"/>
</dbReference>
<reference evidence="2 3" key="1">
    <citation type="journal article" date="2021" name="G3 (Bethesda)">
        <title>Improved contiguity of the threespine stickleback genome using long-read sequencing.</title>
        <authorList>
            <person name="Nath S."/>
            <person name="Shaw D.E."/>
            <person name="White M.A."/>
        </authorList>
    </citation>
    <scope>NUCLEOTIDE SEQUENCE [LARGE SCALE GENOMIC DNA]</scope>
    <source>
        <strain evidence="2 3">Lake Benthic</strain>
    </source>
</reference>
<evidence type="ECO:0000313" key="2">
    <source>
        <dbReference type="Ensembl" id="ENSGACP00000046062.1"/>
    </source>
</evidence>
<organism evidence="2 3">
    <name type="scientific">Gasterosteus aculeatus aculeatus</name>
    <name type="common">three-spined stickleback</name>
    <dbReference type="NCBI Taxonomy" id="481459"/>
    <lineage>
        <taxon>Eukaryota</taxon>
        <taxon>Metazoa</taxon>
        <taxon>Chordata</taxon>
        <taxon>Craniata</taxon>
        <taxon>Vertebrata</taxon>
        <taxon>Euteleostomi</taxon>
        <taxon>Actinopterygii</taxon>
        <taxon>Neopterygii</taxon>
        <taxon>Teleostei</taxon>
        <taxon>Neoteleostei</taxon>
        <taxon>Acanthomorphata</taxon>
        <taxon>Eupercaria</taxon>
        <taxon>Perciformes</taxon>
        <taxon>Cottioidei</taxon>
        <taxon>Gasterosteales</taxon>
        <taxon>Gasterosteidae</taxon>
        <taxon>Gasterosteus</taxon>
    </lineage>
</organism>
<dbReference type="Proteomes" id="UP000007635">
    <property type="component" value="Chromosome XI"/>
</dbReference>
<proteinExistence type="predicted"/>
<evidence type="ECO:0000313" key="3">
    <source>
        <dbReference type="Proteomes" id="UP000007635"/>
    </source>
</evidence>
<sequence>MWNHIDTAQQIDPRGSSGSGCTCESAVCGNEGDGRSEEKCIGSAVRKTRGEILHSHSSRLFSPFRR</sequence>
<accession>A0AAQ4Q547</accession>
<evidence type="ECO:0000256" key="1">
    <source>
        <dbReference type="SAM" id="MobiDB-lite"/>
    </source>
</evidence>
<feature type="compositionally biased region" description="Polar residues" evidence="1">
    <location>
        <begin position="1"/>
        <end position="10"/>
    </location>
</feature>
<feature type="region of interest" description="Disordered" evidence="1">
    <location>
        <begin position="1"/>
        <end position="20"/>
    </location>
</feature>
<reference evidence="2" key="2">
    <citation type="submission" date="2025-08" db="UniProtKB">
        <authorList>
            <consortium name="Ensembl"/>
        </authorList>
    </citation>
    <scope>IDENTIFICATION</scope>
</reference>
<name>A0AAQ4Q547_GASAC</name>
<keyword evidence="3" id="KW-1185">Reference proteome</keyword>